<comment type="caution">
    <text evidence="5">The sequence shown here is derived from an EMBL/GenBank/DDBJ whole genome shotgun (WGS) entry which is preliminary data.</text>
</comment>
<feature type="region of interest" description="Disordered" evidence="3">
    <location>
        <begin position="84"/>
        <end position="106"/>
    </location>
</feature>
<dbReference type="GO" id="GO:0004672">
    <property type="term" value="F:protein kinase activity"/>
    <property type="evidence" value="ECO:0007669"/>
    <property type="project" value="UniProtKB-ARBA"/>
</dbReference>
<proteinExistence type="predicted"/>
<organism evidence="5 6">
    <name type="scientific">Roseateles aquatilis</name>
    <dbReference type="NCBI Taxonomy" id="431061"/>
    <lineage>
        <taxon>Bacteria</taxon>
        <taxon>Pseudomonadati</taxon>
        <taxon>Pseudomonadota</taxon>
        <taxon>Betaproteobacteria</taxon>
        <taxon>Burkholderiales</taxon>
        <taxon>Sphaerotilaceae</taxon>
        <taxon>Roseateles</taxon>
    </lineage>
</organism>
<dbReference type="AlphaFoldDB" id="A0A246JF61"/>
<reference evidence="5 6" key="1">
    <citation type="journal article" date="2008" name="Int. J. Syst. Evol. Microbiol.">
        <title>Description of Roseateles aquatilis sp. nov. and Roseateles terrae sp. nov., in the class Betaproteobacteria, and emended description of the genus Roseateles.</title>
        <authorList>
            <person name="Gomila M."/>
            <person name="Bowien B."/>
            <person name="Falsen E."/>
            <person name="Moore E.R."/>
            <person name="Lalucat J."/>
        </authorList>
    </citation>
    <scope>NUCLEOTIDE SEQUENCE [LARGE SCALE GENOMIC DNA]</scope>
    <source>
        <strain evidence="5 6">CCUG 48205</strain>
    </source>
</reference>
<protein>
    <recommendedName>
        <fullName evidence="4">HPt domain-containing protein</fullName>
    </recommendedName>
</protein>
<sequence length="222" mass="23838">MRAIVCRLFDATALAVPPPVAGTPHPPGPPRRLPDGARTPQPPRDLPRGTSPRTPELTAFSHDPILAVNDNGPQLRVKAFARRHDQKMSPDHVTTMPSRPQPEPAALDEQALARLRELDPDGVNHLLERVVAAFLKSLDQQELVLSQGVDAPRDLNALRHVAHTLKSAAASLGATALSQRCAEIEALARSGREDGLKALLEGALDDIAAARLAMLQLVSPSR</sequence>
<dbReference type="CDD" id="cd00088">
    <property type="entry name" value="HPT"/>
    <property type="match status" value="1"/>
</dbReference>
<feature type="domain" description="HPt" evidence="4">
    <location>
        <begin position="123"/>
        <end position="222"/>
    </location>
</feature>
<name>A0A246JF61_9BURK</name>
<dbReference type="InterPro" id="IPR008207">
    <property type="entry name" value="Sig_transdc_His_kin_Hpt_dom"/>
</dbReference>
<dbReference type="SMART" id="SM00073">
    <property type="entry name" value="HPT"/>
    <property type="match status" value="1"/>
</dbReference>
<keyword evidence="6" id="KW-1185">Reference proteome</keyword>
<evidence type="ECO:0000313" key="5">
    <source>
        <dbReference type="EMBL" id="OWQ91314.1"/>
    </source>
</evidence>
<accession>A0A246JF61</accession>
<gene>
    <name evidence="5" type="ORF">CDN99_09055</name>
</gene>
<dbReference type="Pfam" id="PF01627">
    <property type="entry name" value="Hpt"/>
    <property type="match status" value="1"/>
</dbReference>
<keyword evidence="2" id="KW-0597">Phosphoprotein</keyword>
<dbReference type="SUPFAM" id="SSF47226">
    <property type="entry name" value="Histidine-containing phosphotransfer domain, HPT domain"/>
    <property type="match status" value="1"/>
</dbReference>
<feature type="region of interest" description="Disordered" evidence="3">
    <location>
        <begin position="16"/>
        <end position="57"/>
    </location>
</feature>
<evidence type="ECO:0000256" key="1">
    <source>
        <dbReference type="ARBA" id="ARBA00023012"/>
    </source>
</evidence>
<evidence type="ECO:0000256" key="2">
    <source>
        <dbReference type="PROSITE-ProRule" id="PRU00110"/>
    </source>
</evidence>
<dbReference type="Gene3D" id="1.20.120.160">
    <property type="entry name" value="HPT domain"/>
    <property type="match status" value="1"/>
</dbReference>
<feature type="compositionally biased region" description="Pro residues" evidence="3">
    <location>
        <begin position="16"/>
        <end position="31"/>
    </location>
</feature>
<dbReference type="EMBL" id="NIOF01000003">
    <property type="protein sequence ID" value="OWQ91314.1"/>
    <property type="molecule type" value="Genomic_DNA"/>
</dbReference>
<dbReference type="InterPro" id="IPR036641">
    <property type="entry name" value="HPT_dom_sf"/>
</dbReference>
<dbReference type="GO" id="GO:0000160">
    <property type="term" value="P:phosphorelay signal transduction system"/>
    <property type="evidence" value="ECO:0007669"/>
    <property type="project" value="UniProtKB-KW"/>
</dbReference>
<dbReference type="PROSITE" id="PS50894">
    <property type="entry name" value="HPT"/>
    <property type="match status" value="1"/>
</dbReference>
<evidence type="ECO:0000259" key="4">
    <source>
        <dbReference type="PROSITE" id="PS50894"/>
    </source>
</evidence>
<evidence type="ECO:0000256" key="3">
    <source>
        <dbReference type="SAM" id="MobiDB-lite"/>
    </source>
</evidence>
<dbReference type="Proteomes" id="UP000197468">
    <property type="component" value="Unassembled WGS sequence"/>
</dbReference>
<feature type="modified residue" description="Phosphohistidine" evidence="2">
    <location>
        <position position="163"/>
    </location>
</feature>
<keyword evidence="1" id="KW-0902">Two-component regulatory system</keyword>
<evidence type="ECO:0000313" key="6">
    <source>
        <dbReference type="Proteomes" id="UP000197468"/>
    </source>
</evidence>